<keyword evidence="3" id="KW-1185">Reference proteome</keyword>
<keyword evidence="1" id="KW-0472">Membrane</keyword>
<name>A0A5M8QMJ7_9MICO</name>
<dbReference type="Proteomes" id="UP000323221">
    <property type="component" value="Unassembled WGS sequence"/>
</dbReference>
<feature type="transmembrane region" description="Helical" evidence="1">
    <location>
        <begin position="193"/>
        <end position="212"/>
    </location>
</feature>
<feature type="transmembrane region" description="Helical" evidence="1">
    <location>
        <begin position="232"/>
        <end position="253"/>
    </location>
</feature>
<dbReference type="Pfam" id="PF06197">
    <property type="entry name" value="DUF998"/>
    <property type="match status" value="1"/>
</dbReference>
<comment type="caution">
    <text evidence="2">The sequence shown here is derived from an EMBL/GenBank/DDBJ whole genome shotgun (WGS) entry which is preliminary data.</text>
</comment>
<feature type="transmembrane region" description="Helical" evidence="1">
    <location>
        <begin position="300"/>
        <end position="319"/>
    </location>
</feature>
<evidence type="ECO:0000313" key="2">
    <source>
        <dbReference type="EMBL" id="KAA6436194.1"/>
    </source>
</evidence>
<feature type="transmembrane region" description="Helical" evidence="1">
    <location>
        <begin position="326"/>
        <end position="346"/>
    </location>
</feature>
<feature type="transmembrane region" description="Helical" evidence="1">
    <location>
        <begin position="160"/>
        <end position="181"/>
    </location>
</feature>
<dbReference type="AlphaFoldDB" id="A0A5M8QMJ7"/>
<organism evidence="2 3">
    <name type="scientific">Agrococcus sediminis</name>
    <dbReference type="NCBI Taxonomy" id="2599924"/>
    <lineage>
        <taxon>Bacteria</taxon>
        <taxon>Bacillati</taxon>
        <taxon>Actinomycetota</taxon>
        <taxon>Actinomycetes</taxon>
        <taxon>Micrococcales</taxon>
        <taxon>Microbacteriaceae</taxon>
        <taxon>Agrococcus</taxon>
    </lineage>
</organism>
<reference evidence="2 3" key="1">
    <citation type="submission" date="2019-08" db="EMBL/GenBank/DDBJ databases">
        <title>Agrococcus lahaulensis sp. nov., isolated from a cold desert of the Indian Himalayas.</title>
        <authorList>
            <person name="Qu J.H."/>
        </authorList>
    </citation>
    <scope>NUCLEOTIDE SEQUENCE [LARGE SCALE GENOMIC DNA]</scope>
    <source>
        <strain evidence="2 3">NS18</strain>
    </source>
</reference>
<evidence type="ECO:0000256" key="1">
    <source>
        <dbReference type="SAM" id="Phobius"/>
    </source>
</evidence>
<evidence type="ECO:0000313" key="3">
    <source>
        <dbReference type="Proteomes" id="UP000323221"/>
    </source>
</evidence>
<dbReference type="InterPro" id="IPR009339">
    <property type="entry name" value="DUF998"/>
</dbReference>
<sequence length="409" mass="41881">MHRVSLGIYRKSIGLRRAAEPRALCHRGRPSARHGSIGCVKAAPESEARRESRAIAAAWACFGIGTAFGLLALAGEPRPIADEGGIAQPAAGIAAIVTAAAFVLSTLLHRRRETAPMPGWQTTVSHLSTAAITLAFGAVAYVAVLTGGEILALGLQGLEAPAIGGALLTGIAASTGGWLAFQAGVELTTRDLATLLFAYLTIGTLFAMITAADPAWWQRHFSDLGTGDGAGSWAFNGTVVIAGLLVGSVGAFVGRDLHRWLGDAALPRIAWVVGLFALTGAALAGVGLFPLHLAPLPHNIAAFGALGLFALTAAVVTVVMPGPPRAMLLTTVGAGVALLVALLLWRPGDVYSAAGLEAIAVGVGFVWMTTLVRTLAAFVPDASRPSERAHLLAGRLDSTSLPARGKVGS</sequence>
<feature type="transmembrane region" description="Helical" evidence="1">
    <location>
        <begin position="86"/>
        <end position="108"/>
    </location>
</feature>
<gene>
    <name evidence="2" type="ORF">FQ330_01905</name>
</gene>
<protein>
    <submittedName>
        <fullName evidence="2">DUF998 domain-containing protein</fullName>
    </submittedName>
</protein>
<feature type="transmembrane region" description="Helical" evidence="1">
    <location>
        <begin position="265"/>
        <end position="288"/>
    </location>
</feature>
<proteinExistence type="predicted"/>
<keyword evidence="1" id="KW-1133">Transmembrane helix</keyword>
<feature type="transmembrane region" description="Helical" evidence="1">
    <location>
        <begin position="129"/>
        <end position="154"/>
    </location>
</feature>
<keyword evidence="1" id="KW-0812">Transmembrane</keyword>
<feature type="transmembrane region" description="Helical" evidence="1">
    <location>
        <begin position="54"/>
        <end position="74"/>
    </location>
</feature>
<dbReference type="EMBL" id="VOIR01000011">
    <property type="protein sequence ID" value="KAA6436194.1"/>
    <property type="molecule type" value="Genomic_DNA"/>
</dbReference>
<feature type="transmembrane region" description="Helical" evidence="1">
    <location>
        <begin position="358"/>
        <end position="379"/>
    </location>
</feature>
<accession>A0A5M8QMJ7</accession>
<dbReference type="OrthoDB" id="3225559at2"/>